<dbReference type="NCBIfam" id="TIGR00613">
    <property type="entry name" value="reco"/>
    <property type="match status" value="1"/>
</dbReference>
<dbReference type="Proteomes" id="UP000053235">
    <property type="component" value="Unassembled WGS sequence"/>
</dbReference>
<dbReference type="HAMAP" id="MF_00201">
    <property type="entry name" value="RecO"/>
    <property type="match status" value="1"/>
</dbReference>
<dbReference type="AlphaFoldDB" id="A0A0M6ZXF2"/>
<dbReference type="Gene3D" id="1.20.1440.120">
    <property type="entry name" value="Recombination protein O, C-terminal domain"/>
    <property type="match status" value="1"/>
</dbReference>
<dbReference type="Gene3D" id="2.40.50.140">
    <property type="entry name" value="Nucleic acid-binding proteins"/>
    <property type="match status" value="1"/>
</dbReference>
<dbReference type="SUPFAM" id="SSF50249">
    <property type="entry name" value="Nucleic acid-binding proteins"/>
    <property type="match status" value="1"/>
</dbReference>
<reference evidence="10" key="1">
    <citation type="submission" date="2015-07" db="EMBL/GenBank/DDBJ databases">
        <authorList>
            <person name="Rodrigo-Torres Lidia"/>
            <person name="Arahal R.David."/>
        </authorList>
    </citation>
    <scope>NUCLEOTIDE SEQUENCE [LARGE SCALE GENOMIC DNA]</scope>
    <source>
        <strain evidence="10">CECT 5112</strain>
    </source>
</reference>
<feature type="domain" description="DNA replication/recombination mediator RecO N-terminal" evidence="8">
    <location>
        <begin position="38"/>
        <end position="106"/>
    </location>
</feature>
<evidence type="ECO:0000256" key="2">
    <source>
        <dbReference type="ARBA" id="ARBA00021310"/>
    </source>
</evidence>
<dbReference type="InterPro" id="IPR003717">
    <property type="entry name" value="RecO"/>
</dbReference>
<protein>
    <recommendedName>
        <fullName evidence="2 7">DNA repair protein RecO</fullName>
    </recommendedName>
    <alternativeName>
        <fullName evidence="6 7">Recombination protein O</fullName>
    </alternativeName>
</protein>
<organism evidence="9 10">
    <name type="scientific">Roseibium alexandrii</name>
    <dbReference type="NCBI Taxonomy" id="388408"/>
    <lineage>
        <taxon>Bacteria</taxon>
        <taxon>Pseudomonadati</taxon>
        <taxon>Pseudomonadota</taxon>
        <taxon>Alphaproteobacteria</taxon>
        <taxon>Hyphomicrobiales</taxon>
        <taxon>Stappiaceae</taxon>
        <taxon>Roseibium</taxon>
    </lineage>
</organism>
<keyword evidence="5 7" id="KW-0234">DNA repair</keyword>
<name>A0A0M6ZXF2_9HYPH</name>
<dbReference type="PANTHER" id="PTHR33991:SF1">
    <property type="entry name" value="DNA REPAIR PROTEIN RECO"/>
    <property type="match status" value="1"/>
</dbReference>
<evidence type="ECO:0000256" key="4">
    <source>
        <dbReference type="ARBA" id="ARBA00023172"/>
    </source>
</evidence>
<evidence type="ECO:0000256" key="1">
    <source>
        <dbReference type="ARBA" id="ARBA00007452"/>
    </source>
</evidence>
<dbReference type="InterPro" id="IPR037278">
    <property type="entry name" value="ARFGAP/RecO"/>
</dbReference>
<dbReference type="EMBL" id="CXWD01000004">
    <property type="protein sequence ID" value="CTQ66710.1"/>
    <property type="molecule type" value="Genomic_DNA"/>
</dbReference>
<dbReference type="SUPFAM" id="SSF57863">
    <property type="entry name" value="ArfGap/RecO-like zinc finger"/>
    <property type="match status" value="1"/>
</dbReference>
<accession>A0A0M6ZXF2</accession>
<comment type="function">
    <text evidence="7">Involved in DNA repair and RecF pathway recombination.</text>
</comment>
<evidence type="ECO:0000256" key="7">
    <source>
        <dbReference type="HAMAP-Rule" id="MF_00201"/>
    </source>
</evidence>
<evidence type="ECO:0000313" key="10">
    <source>
        <dbReference type="Proteomes" id="UP000053235"/>
    </source>
</evidence>
<keyword evidence="4 7" id="KW-0233">DNA recombination</keyword>
<gene>
    <name evidence="7 9" type="primary">recO</name>
    <name evidence="9" type="ORF">LAX5112_01065</name>
</gene>
<keyword evidence="3 7" id="KW-0227">DNA damage</keyword>
<sequence>MILSATGKWGWSFQSSWPCARESGTVWRRPEQGTVALEWSGYGVVLTTRKHGENDVILEVMTADRGRHLGLVRGGRSKRHRPALQPGNELSLTWKARLSDHLGQFQIEPHTARAADLMNSGIGLAAVQHLAALVRLLPERHPYPRIYGALNVVLDHLDASDAAAALMIRFELELLQELGAGLDLTSCAATGTTDDLAYVSPRSARAVSREAGQPYHDKLLPLPSFLLDGQRQAGTELTWQDVTQGFQLTGFFLDRQLGERNITDSGTRTLLMNALEKRYRSEFPWNF</sequence>
<keyword evidence="10" id="KW-1185">Reference proteome</keyword>
<evidence type="ECO:0000259" key="8">
    <source>
        <dbReference type="Pfam" id="PF11967"/>
    </source>
</evidence>
<evidence type="ECO:0000256" key="3">
    <source>
        <dbReference type="ARBA" id="ARBA00022763"/>
    </source>
</evidence>
<dbReference type="STRING" id="388408.LAX5112_01065"/>
<dbReference type="GO" id="GO:0006302">
    <property type="term" value="P:double-strand break repair"/>
    <property type="evidence" value="ECO:0007669"/>
    <property type="project" value="TreeGrafter"/>
</dbReference>
<dbReference type="PANTHER" id="PTHR33991">
    <property type="entry name" value="DNA REPAIR PROTEIN RECO"/>
    <property type="match status" value="1"/>
</dbReference>
<dbReference type="InterPro" id="IPR042242">
    <property type="entry name" value="RecO_C"/>
</dbReference>
<proteinExistence type="inferred from homology"/>
<dbReference type="InterPro" id="IPR022572">
    <property type="entry name" value="DNA_rep/recomb_RecO_N"/>
</dbReference>
<dbReference type="Pfam" id="PF02565">
    <property type="entry name" value="RecO_C"/>
    <property type="match status" value="1"/>
</dbReference>
<dbReference type="GO" id="GO:0043590">
    <property type="term" value="C:bacterial nucleoid"/>
    <property type="evidence" value="ECO:0007669"/>
    <property type="project" value="TreeGrafter"/>
</dbReference>
<dbReference type="GO" id="GO:0006310">
    <property type="term" value="P:DNA recombination"/>
    <property type="evidence" value="ECO:0007669"/>
    <property type="project" value="UniProtKB-UniRule"/>
</dbReference>
<evidence type="ECO:0000256" key="6">
    <source>
        <dbReference type="ARBA" id="ARBA00033409"/>
    </source>
</evidence>
<comment type="similarity">
    <text evidence="1 7">Belongs to the RecO family.</text>
</comment>
<evidence type="ECO:0000313" key="9">
    <source>
        <dbReference type="EMBL" id="CTQ66710.1"/>
    </source>
</evidence>
<evidence type="ECO:0000256" key="5">
    <source>
        <dbReference type="ARBA" id="ARBA00023204"/>
    </source>
</evidence>
<dbReference type="InterPro" id="IPR012340">
    <property type="entry name" value="NA-bd_OB-fold"/>
</dbReference>
<dbReference type="Pfam" id="PF11967">
    <property type="entry name" value="RecO_N"/>
    <property type="match status" value="1"/>
</dbReference>